<accession>A0A2M8DB09</accession>
<dbReference type="InterPro" id="IPR050340">
    <property type="entry name" value="Cytosolic_Fe-S_CAF"/>
</dbReference>
<gene>
    <name evidence="2" type="ORF">CO083_06140</name>
</gene>
<evidence type="ECO:0000259" key="1">
    <source>
        <dbReference type="Pfam" id="PF02906"/>
    </source>
</evidence>
<proteinExistence type="predicted"/>
<reference evidence="3" key="1">
    <citation type="submission" date="2017-09" db="EMBL/GenBank/DDBJ databases">
        <title>Depth-based differentiation of microbial function through sediment-hosted aquifers and enrichment of novel symbionts in the deep terrestrial subsurface.</title>
        <authorList>
            <person name="Probst A.J."/>
            <person name="Ladd B."/>
            <person name="Jarett J.K."/>
            <person name="Geller-Mcgrath D.E."/>
            <person name="Sieber C.M.K."/>
            <person name="Emerson J.B."/>
            <person name="Anantharaman K."/>
            <person name="Thomas B.C."/>
            <person name="Malmstrom R."/>
            <person name="Stieglmeier M."/>
            <person name="Klingl A."/>
            <person name="Woyke T."/>
            <person name="Ryan C.M."/>
            <person name="Banfield J.F."/>
        </authorList>
    </citation>
    <scope>NUCLEOTIDE SEQUENCE [LARGE SCALE GENOMIC DNA]</scope>
</reference>
<dbReference type="Gene3D" id="3.40.950.10">
    <property type="entry name" value="Fe-only Hydrogenase (Larger Subunit), Chain L, domain 3"/>
    <property type="match status" value="1"/>
</dbReference>
<organism evidence="2 3">
    <name type="scientific">Candidatus Roizmanbacteria bacterium CG_4_9_14_0_8_um_filter_34_12</name>
    <dbReference type="NCBI Taxonomy" id="1974840"/>
    <lineage>
        <taxon>Bacteria</taxon>
        <taxon>Candidatus Roizmaniibacteriota</taxon>
    </lineage>
</organism>
<dbReference type="Proteomes" id="UP000229706">
    <property type="component" value="Unassembled WGS sequence"/>
</dbReference>
<dbReference type="EMBL" id="PFTH01000222">
    <property type="protein sequence ID" value="PJB87603.1"/>
    <property type="molecule type" value="Genomic_DNA"/>
</dbReference>
<dbReference type="PANTHER" id="PTHR11615">
    <property type="entry name" value="NITRATE, FORMATE, IRON DEHYDROGENASE"/>
    <property type="match status" value="1"/>
</dbReference>
<feature type="domain" description="Iron hydrogenase large subunit C-terminal" evidence="1">
    <location>
        <begin position="18"/>
        <end position="240"/>
    </location>
</feature>
<dbReference type="InterPro" id="IPR004108">
    <property type="entry name" value="Fe_hydrogenase_lsu_C"/>
</dbReference>
<dbReference type="Pfam" id="PF02906">
    <property type="entry name" value="Fe_hyd_lg_C"/>
    <property type="match status" value="1"/>
</dbReference>
<sequence>MDEDEVNMLTELIKNKSKLVAMLAPSFPIVYQYPQIVTRLKQLGFSYVVEVAVGAKKTNEAVVNLLINNPTGRFITSPCASFVRYIRTKHPDLIPYLAFKADSPMIATAKIVTEKYLGYQPVFIGPCIVKKLEASEDYPELNIIVITYKELDELFSQFATPQINELSNDKFDLSEPSTRIYPFDGGLTFTSGTQTLLKDKEIRIVSNWKNIDIVLEEFKDNQSIRFIDVLFCDGGCINGPGIISPLSTEERKQRIIEFQKSPI</sequence>
<dbReference type="SUPFAM" id="SSF53920">
    <property type="entry name" value="Fe-only hydrogenase"/>
    <property type="match status" value="1"/>
</dbReference>
<name>A0A2M8DB09_9BACT</name>
<evidence type="ECO:0000313" key="3">
    <source>
        <dbReference type="Proteomes" id="UP000229706"/>
    </source>
</evidence>
<dbReference type="AlphaFoldDB" id="A0A2M8DB09"/>
<protein>
    <recommendedName>
        <fullName evidence="1">Iron hydrogenase large subunit C-terminal domain-containing protein</fullName>
    </recommendedName>
</protein>
<dbReference type="InterPro" id="IPR009016">
    <property type="entry name" value="Fe_hydrogenase"/>
</dbReference>
<evidence type="ECO:0000313" key="2">
    <source>
        <dbReference type="EMBL" id="PJB87603.1"/>
    </source>
</evidence>
<comment type="caution">
    <text evidence="2">The sequence shown here is derived from an EMBL/GenBank/DDBJ whole genome shotgun (WGS) entry which is preliminary data.</text>
</comment>